<proteinExistence type="predicted"/>
<evidence type="ECO:0000313" key="2">
    <source>
        <dbReference type="Proteomes" id="UP001212803"/>
    </source>
</evidence>
<keyword evidence="2" id="KW-1185">Reference proteome</keyword>
<sequence length="85" mass="9281">MHLQQLEGARPGQYGPLHWKSFYQFSRVAKDYPQAGQLLSDLRRQALEPGGAGGRAVALAARLARTPDGTVGHGGREVIIMREVI</sequence>
<gene>
    <name evidence="1" type="ORF">O0235_11455</name>
</gene>
<accession>A0ABY7M6Y2</accession>
<organism evidence="1 2">
    <name type="scientific">Tepidiforma flava</name>
    <dbReference type="NCBI Taxonomy" id="3004094"/>
    <lineage>
        <taxon>Bacteria</taxon>
        <taxon>Bacillati</taxon>
        <taxon>Chloroflexota</taxon>
        <taxon>Tepidiformia</taxon>
        <taxon>Tepidiformales</taxon>
        <taxon>Tepidiformaceae</taxon>
        <taxon>Tepidiforma</taxon>
    </lineage>
</organism>
<dbReference type="EMBL" id="CP115149">
    <property type="protein sequence ID" value="WBL35388.1"/>
    <property type="molecule type" value="Genomic_DNA"/>
</dbReference>
<dbReference type="RefSeq" id="WP_270055915.1">
    <property type="nucleotide sequence ID" value="NZ_CP115149.1"/>
</dbReference>
<name>A0ABY7M6Y2_9CHLR</name>
<protein>
    <submittedName>
        <fullName evidence="1">Uncharacterized protein</fullName>
    </submittedName>
</protein>
<reference evidence="1 2" key="1">
    <citation type="journal article" date="2023" name="ISME J.">
        <title>Thermophilic Dehalococcoidia with unusual traits shed light on an unexpected past.</title>
        <authorList>
            <person name="Palmer M."/>
            <person name="Covington J.K."/>
            <person name="Zhou E.M."/>
            <person name="Thomas S.C."/>
            <person name="Habib N."/>
            <person name="Seymour C.O."/>
            <person name="Lai D."/>
            <person name="Johnston J."/>
            <person name="Hashimi A."/>
            <person name="Jiao J.Y."/>
            <person name="Muok A.R."/>
            <person name="Liu L."/>
            <person name="Xian W.D."/>
            <person name="Zhi X.Y."/>
            <person name="Li M.M."/>
            <person name="Silva L.P."/>
            <person name="Bowen B.P."/>
            <person name="Louie K."/>
            <person name="Briegel A."/>
            <person name="Pett-Ridge J."/>
            <person name="Weber P.K."/>
            <person name="Tocheva E.I."/>
            <person name="Woyke T."/>
            <person name="Northen T.R."/>
            <person name="Mayali X."/>
            <person name="Li W.J."/>
            <person name="Hedlund B.P."/>
        </authorList>
    </citation>
    <scope>NUCLEOTIDE SEQUENCE [LARGE SCALE GENOMIC DNA]</scope>
    <source>
        <strain evidence="1 2">YIM 72310</strain>
    </source>
</reference>
<dbReference type="Proteomes" id="UP001212803">
    <property type="component" value="Chromosome"/>
</dbReference>
<evidence type="ECO:0000313" key="1">
    <source>
        <dbReference type="EMBL" id="WBL35388.1"/>
    </source>
</evidence>